<keyword evidence="3" id="KW-0964">Secreted</keyword>
<keyword evidence="7" id="KW-0378">Hydrolase</keyword>
<dbReference type="InterPro" id="IPR034164">
    <property type="entry name" value="Pepsin-like_dom"/>
</dbReference>
<evidence type="ECO:0000256" key="10">
    <source>
        <dbReference type="ARBA" id="ARBA00023180"/>
    </source>
</evidence>
<evidence type="ECO:0000256" key="4">
    <source>
        <dbReference type="ARBA" id="ARBA00022670"/>
    </source>
</evidence>
<dbReference type="PROSITE" id="PS51767">
    <property type="entry name" value="PEPTIDASE_A1"/>
    <property type="match status" value="1"/>
</dbReference>
<keyword evidence="6" id="KW-0064">Aspartyl protease</keyword>
<accession>A0A2G9UT30</accession>
<dbReference type="FunFam" id="2.40.70.10:FF:000058">
    <property type="entry name" value="ASpartyl Protease"/>
    <property type="match status" value="1"/>
</dbReference>
<comment type="subcellular location">
    <subcellularLocation>
        <location evidence="1">Secreted</location>
    </subcellularLocation>
</comment>
<keyword evidence="4 12" id="KW-0645">Protease</keyword>
<sequence>MYVRARYSTLAAQAADVVIIWFEDWTHANNPIDGILGLGFAKLAVKKVNPPLQQAIDLGIVDPIFTVFLKHRGFRAEGEYGGTFTYGGVDSVNCGEVIAYEKLSRAAYWQFHIKAFSAGYLTIGKGWEVISDTGTSFLGIPAAIADMAADSFGGRFNRFYEIYEIDCKASVLFNLTIGDHVYTLEPENLVVHLADEFCVIAMFPMSFAGFGPQWILGDPFIRQFCNIHDIGNKRIGFAKSLK</sequence>
<keyword evidence="9" id="KW-1015">Disulfide bond</keyword>
<organism evidence="12 13">
    <name type="scientific">Teladorsagia circumcincta</name>
    <name type="common">Brown stomach worm</name>
    <name type="synonym">Ostertagia circumcincta</name>
    <dbReference type="NCBI Taxonomy" id="45464"/>
    <lineage>
        <taxon>Eukaryota</taxon>
        <taxon>Metazoa</taxon>
        <taxon>Ecdysozoa</taxon>
        <taxon>Nematoda</taxon>
        <taxon>Chromadorea</taxon>
        <taxon>Rhabditida</taxon>
        <taxon>Rhabditina</taxon>
        <taxon>Rhabditomorpha</taxon>
        <taxon>Strongyloidea</taxon>
        <taxon>Trichostrongylidae</taxon>
        <taxon>Teladorsagia</taxon>
    </lineage>
</organism>
<evidence type="ECO:0000256" key="5">
    <source>
        <dbReference type="ARBA" id="ARBA00022729"/>
    </source>
</evidence>
<protein>
    <submittedName>
        <fullName evidence="12">Eukaryotic aspartyl protease</fullName>
    </submittedName>
</protein>
<evidence type="ECO:0000256" key="7">
    <source>
        <dbReference type="ARBA" id="ARBA00022801"/>
    </source>
</evidence>
<dbReference type="EMBL" id="KZ345464">
    <property type="protein sequence ID" value="PIO73405.1"/>
    <property type="molecule type" value="Genomic_DNA"/>
</dbReference>
<evidence type="ECO:0000256" key="1">
    <source>
        <dbReference type="ARBA" id="ARBA00004613"/>
    </source>
</evidence>
<dbReference type="CDD" id="cd05471">
    <property type="entry name" value="pepsin_like"/>
    <property type="match status" value="1"/>
</dbReference>
<dbReference type="GO" id="GO:0004190">
    <property type="term" value="F:aspartic-type endopeptidase activity"/>
    <property type="evidence" value="ECO:0007669"/>
    <property type="project" value="UniProtKB-KW"/>
</dbReference>
<dbReference type="PANTHER" id="PTHR47966:SF44">
    <property type="entry name" value="PEPTIDASE A1 DOMAIN-CONTAINING PROTEIN"/>
    <property type="match status" value="1"/>
</dbReference>
<dbReference type="AlphaFoldDB" id="A0A2G9UT30"/>
<name>A0A2G9UT30_TELCI</name>
<dbReference type="InterPro" id="IPR033121">
    <property type="entry name" value="PEPTIDASE_A1"/>
</dbReference>
<dbReference type="Gene3D" id="2.40.70.10">
    <property type="entry name" value="Acid Proteases"/>
    <property type="match status" value="2"/>
</dbReference>
<proteinExistence type="inferred from homology"/>
<keyword evidence="8" id="KW-0865">Zymogen</keyword>
<dbReference type="OrthoDB" id="5839471at2759"/>
<evidence type="ECO:0000256" key="3">
    <source>
        <dbReference type="ARBA" id="ARBA00022525"/>
    </source>
</evidence>
<evidence type="ECO:0000313" key="12">
    <source>
        <dbReference type="EMBL" id="PIO73405.1"/>
    </source>
</evidence>
<dbReference type="PRINTS" id="PR00792">
    <property type="entry name" value="PEPSIN"/>
</dbReference>
<comment type="similarity">
    <text evidence="2">Belongs to the peptidase A1 family.</text>
</comment>
<dbReference type="SUPFAM" id="SSF50630">
    <property type="entry name" value="Acid proteases"/>
    <property type="match status" value="1"/>
</dbReference>
<dbReference type="InterPro" id="IPR001461">
    <property type="entry name" value="Aspartic_peptidase_A1"/>
</dbReference>
<keyword evidence="13" id="KW-1185">Reference proteome</keyword>
<evidence type="ECO:0000256" key="9">
    <source>
        <dbReference type="ARBA" id="ARBA00023157"/>
    </source>
</evidence>
<dbReference type="PANTHER" id="PTHR47966">
    <property type="entry name" value="BETA-SITE APP-CLEAVING ENZYME, ISOFORM A-RELATED"/>
    <property type="match status" value="1"/>
</dbReference>
<evidence type="ECO:0000256" key="2">
    <source>
        <dbReference type="ARBA" id="ARBA00007447"/>
    </source>
</evidence>
<evidence type="ECO:0000256" key="8">
    <source>
        <dbReference type="ARBA" id="ARBA00023145"/>
    </source>
</evidence>
<evidence type="ECO:0000313" key="13">
    <source>
        <dbReference type="Proteomes" id="UP000230423"/>
    </source>
</evidence>
<evidence type="ECO:0000256" key="6">
    <source>
        <dbReference type="ARBA" id="ARBA00022750"/>
    </source>
</evidence>
<feature type="domain" description="Peptidase A1" evidence="11">
    <location>
        <begin position="1"/>
        <end position="238"/>
    </location>
</feature>
<reference evidence="12 13" key="1">
    <citation type="submission" date="2015-09" db="EMBL/GenBank/DDBJ databases">
        <title>Draft genome of the parasitic nematode Teladorsagia circumcincta isolate WARC Sus (inbred).</title>
        <authorList>
            <person name="Mitreva M."/>
        </authorList>
    </citation>
    <scope>NUCLEOTIDE SEQUENCE [LARGE SCALE GENOMIC DNA]</scope>
    <source>
        <strain evidence="12 13">S</strain>
    </source>
</reference>
<dbReference type="GO" id="GO:0005764">
    <property type="term" value="C:lysosome"/>
    <property type="evidence" value="ECO:0007669"/>
    <property type="project" value="TreeGrafter"/>
</dbReference>
<dbReference type="Pfam" id="PF00026">
    <property type="entry name" value="Asp"/>
    <property type="match status" value="1"/>
</dbReference>
<dbReference type="GO" id="GO:0005576">
    <property type="term" value="C:extracellular region"/>
    <property type="evidence" value="ECO:0007669"/>
    <property type="project" value="UniProtKB-SubCell"/>
</dbReference>
<keyword evidence="5" id="KW-0732">Signal</keyword>
<dbReference type="GO" id="GO:0006508">
    <property type="term" value="P:proteolysis"/>
    <property type="evidence" value="ECO:0007669"/>
    <property type="project" value="UniProtKB-KW"/>
</dbReference>
<gene>
    <name evidence="12" type="ORF">TELCIR_04633</name>
</gene>
<keyword evidence="10" id="KW-0325">Glycoprotein</keyword>
<dbReference type="Proteomes" id="UP000230423">
    <property type="component" value="Unassembled WGS sequence"/>
</dbReference>
<dbReference type="InterPro" id="IPR021109">
    <property type="entry name" value="Peptidase_aspartic_dom_sf"/>
</dbReference>
<evidence type="ECO:0000259" key="11">
    <source>
        <dbReference type="PROSITE" id="PS51767"/>
    </source>
</evidence>